<keyword evidence="3 11" id="KW-0328">Glycosyltransferase</keyword>
<evidence type="ECO:0000256" key="8">
    <source>
        <dbReference type="ARBA" id="ARBA00023136"/>
    </source>
</evidence>
<accession>A0A814K0T4</accession>
<evidence type="ECO:0000256" key="5">
    <source>
        <dbReference type="ARBA" id="ARBA00022692"/>
    </source>
</evidence>
<dbReference type="Gene3D" id="3.40.50.11660">
    <property type="entry name" value="Glycosyl transferase family 10, C-terminal domain"/>
    <property type="match status" value="1"/>
</dbReference>
<evidence type="ECO:0000256" key="7">
    <source>
        <dbReference type="ARBA" id="ARBA00022989"/>
    </source>
</evidence>
<evidence type="ECO:0000256" key="10">
    <source>
        <dbReference type="ARBA" id="ARBA00060399"/>
    </source>
</evidence>
<dbReference type="Proteomes" id="UP000663828">
    <property type="component" value="Unassembled WGS sequence"/>
</dbReference>
<proteinExistence type="inferred from homology"/>
<keyword evidence="11" id="KW-0333">Golgi apparatus</keyword>
<name>A0A814K0T4_ADIRI</name>
<keyword evidence="5 11" id="KW-0812">Transmembrane</keyword>
<protein>
    <recommendedName>
        <fullName evidence="11">Fucosyltransferase</fullName>
        <ecNumber evidence="11">2.4.1.-</ecNumber>
    </recommendedName>
</protein>
<comment type="subcellular location">
    <subcellularLocation>
        <location evidence="10">Endomembrane system</location>
        <topology evidence="10">Single-pass type II membrane protein</topology>
    </subcellularLocation>
    <subcellularLocation>
        <location evidence="11">Golgi apparatus</location>
        <location evidence="11">Golgi stack membrane</location>
        <topology evidence="11">Single-pass type II membrane protein</topology>
    </subcellularLocation>
</comment>
<evidence type="ECO:0000256" key="4">
    <source>
        <dbReference type="ARBA" id="ARBA00022679"/>
    </source>
</evidence>
<keyword evidence="4 11" id="KW-0808">Transferase</keyword>
<evidence type="ECO:0000256" key="1">
    <source>
        <dbReference type="ARBA" id="ARBA00004922"/>
    </source>
</evidence>
<dbReference type="GO" id="GO:0046920">
    <property type="term" value="F:alpha-(1-&gt;3)-fucosyltransferase activity"/>
    <property type="evidence" value="ECO:0007669"/>
    <property type="project" value="TreeGrafter"/>
</dbReference>
<keyword evidence="6" id="KW-0735">Signal-anchor</keyword>
<feature type="domain" description="Fucosyltransferase C-terminal" evidence="12">
    <location>
        <begin position="288"/>
        <end position="480"/>
    </location>
</feature>
<evidence type="ECO:0000256" key="6">
    <source>
        <dbReference type="ARBA" id="ARBA00022968"/>
    </source>
</evidence>
<keyword evidence="9" id="KW-0325">Glycoprotein</keyword>
<comment type="pathway">
    <text evidence="1">Protein modification; protein glycosylation.</text>
</comment>
<feature type="transmembrane region" description="Helical" evidence="11">
    <location>
        <begin position="12"/>
        <end position="30"/>
    </location>
</feature>
<dbReference type="SUPFAM" id="SSF53756">
    <property type="entry name" value="UDP-Glycosyltransferase/glycogen phosphorylase"/>
    <property type="match status" value="1"/>
</dbReference>
<dbReference type="FunFam" id="3.40.50.11660:FF:000002">
    <property type="entry name" value="Alpha-(1,3)-fucosyltransferase"/>
    <property type="match status" value="1"/>
</dbReference>
<keyword evidence="7 11" id="KW-1133">Transmembrane helix</keyword>
<dbReference type="UniPathway" id="UPA00378"/>
<keyword evidence="14" id="KW-1185">Reference proteome</keyword>
<dbReference type="EC" id="2.4.1.-" evidence="11"/>
<evidence type="ECO:0000256" key="11">
    <source>
        <dbReference type="RuleBase" id="RU003832"/>
    </source>
</evidence>
<dbReference type="InterPro" id="IPR038577">
    <property type="entry name" value="GT10-like_C_sf"/>
</dbReference>
<evidence type="ECO:0000256" key="2">
    <source>
        <dbReference type="ARBA" id="ARBA00008919"/>
    </source>
</evidence>
<evidence type="ECO:0000259" key="12">
    <source>
        <dbReference type="Pfam" id="PF00852"/>
    </source>
</evidence>
<comment type="caution">
    <text evidence="13">The sequence shown here is derived from an EMBL/GenBank/DDBJ whole genome shotgun (WGS) entry which is preliminary data.</text>
</comment>
<dbReference type="AlphaFoldDB" id="A0A814K0T4"/>
<dbReference type="InterPro" id="IPR055270">
    <property type="entry name" value="Glyco_tran_10_C"/>
</dbReference>
<dbReference type="GO" id="GO:0032580">
    <property type="term" value="C:Golgi cisterna membrane"/>
    <property type="evidence" value="ECO:0007669"/>
    <property type="project" value="UniProtKB-SubCell"/>
</dbReference>
<dbReference type="EMBL" id="CAJNOR010000960">
    <property type="protein sequence ID" value="CAF1045953.1"/>
    <property type="molecule type" value="Genomic_DNA"/>
</dbReference>
<evidence type="ECO:0000256" key="3">
    <source>
        <dbReference type="ARBA" id="ARBA00022676"/>
    </source>
</evidence>
<keyword evidence="8 11" id="KW-0472">Membrane</keyword>
<gene>
    <name evidence="13" type="ORF">XAT740_LOCUS15518</name>
</gene>
<organism evidence="13 14">
    <name type="scientific">Adineta ricciae</name>
    <name type="common">Rotifer</name>
    <dbReference type="NCBI Taxonomy" id="249248"/>
    <lineage>
        <taxon>Eukaryota</taxon>
        <taxon>Metazoa</taxon>
        <taxon>Spiralia</taxon>
        <taxon>Gnathifera</taxon>
        <taxon>Rotifera</taxon>
        <taxon>Eurotatoria</taxon>
        <taxon>Bdelloidea</taxon>
        <taxon>Adinetida</taxon>
        <taxon>Adinetidae</taxon>
        <taxon>Adineta</taxon>
    </lineage>
</organism>
<evidence type="ECO:0000313" key="14">
    <source>
        <dbReference type="Proteomes" id="UP000663828"/>
    </source>
</evidence>
<comment type="similarity">
    <text evidence="2 11">Belongs to the glycosyltransferase 10 family.</text>
</comment>
<reference evidence="13" key="1">
    <citation type="submission" date="2021-02" db="EMBL/GenBank/DDBJ databases">
        <authorList>
            <person name="Nowell W R."/>
        </authorList>
    </citation>
    <scope>NUCLEOTIDE SEQUENCE</scope>
</reference>
<evidence type="ECO:0000313" key="13">
    <source>
        <dbReference type="EMBL" id="CAF1045953.1"/>
    </source>
</evidence>
<dbReference type="PANTHER" id="PTHR11929:SF194">
    <property type="entry name" value="ALPHA-(1,3)-FUCOSYLTRANSFERASE 10"/>
    <property type="match status" value="1"/>
</dbReference>
<sequence length="498" mass="58313">MLCSKRKKTRLISNFICFTGILSFILLYQITFHQADIQPRIISCPSPKQTRYEKTKYIFNLDLWRYLVAKDQLYVKNREKPWCDVPKELQVITNALCQFYGTPSCTRLPCHMIYSSSDTLTNIDCASNGQISTKVSTKRNKKFQCKRGYSLDLFMKDNENQSYPSIIADPFTPITNSFYVKVLHNQYRSCNSMWGMIQTHESLSYYPWSGDREKMKLFDVTFGYDRSVYDFVPPPWLINYIDGIDQTPKRLSLKQVMTNKKPINSPSNRDDYWINQQTNSIQSSYVKASILWMNSNCQTISKRTQYVEQMMKFIDIDNFGLCGTNIRPLPQHIIDLEGSKTRNEQNRNSYNWEAGKLALTSDYLFTIAIENSRSYDYVTEKLWQPLLVGSVPIYLGAPNIEDWLPCRTDCIIDLRKFKTPKDAALFIKNVAKNRTLYESYHQWRNEEIPDKLKKMLKYFSSMRNYSLECVLCEMSKRVDEGQSAKETKKKILDIVGHL</sequence>
<dbReference type="PANTHER" id="PTHR11929">
    <property type="entry name" value="ALPHA- 1,3 -FUCOSYLTRANSFERASE"/>
    <property type="match status" value="1"/>
</dbReference>
<dbReference type="InterPro" id="IPR001503">
    <property type="entry name" value="Glyco_trans_10"/>
</dbReference>
<evidence type="ECO:0000256" key="9">
    <source>
        <dbReference type="ARBA" id="ARBA00023180"/>
    </source>
</evidence>
<dbReference type="Pfam" id="PF00852">
    <property type="entry name" value="Glyco_transf_10"/>
    <property type="match status" value="1"/>
</dbReference>